<gene>
    <name evidence="9" type="ORF">EJD98_05840</name>
</gene>
<dbReference type="Proteomes" id="UP000297792">
    <property type="component" value="Unassembled WGS sequence"/>
</dbReference>
<dbReference type="InterPro" id="IPR001041">
    <property type="entry name" value="2Fe-2S_ferredoxin-type"/>
</dbReference>
<evidence type="ECO:0000313" key="10">
    <source>
        <dbReference type="Proteomes" id="UP000297792"/>
    </source>
</evidence>
<dbReference type="EMBL" id="RWKA01000003">
    <property type="protein sequence ID" value="TGB45012.1"/>
    <property type="molecule type" value="Genomic_DNA"/>
</dbReference>
<accession>A0A4Z0HW05</accession>
<evidence type="ECO:0000256" key="5">
    <source>
        <dbReference type="ARBA" id="ARBA00022982"/>
    </source>
</evidence>
<dbReference type="PANTHER" id="PTHR43112:SF3">
    <property type="entry name" value="FERREDOXIN-2, CHLOROPLASTIC"/>
    <property type="match status" value="1"/>
</dbReference>
<evidence type="ECO:0000313" key="9">
    <source>
        <dbReference type="EMBL" id="TGB45012.1"/>
    </source>
</evidence>
<name>A0A4Z0HW05_MYCPR</name>
<dbReference type="PROSITE" id="PS00197">
    <property type="entry name" value="2FE2S_FER_1"/>
    <property type="match status" value="1"/>
</dbReference>
<keyword evidence="10" id="KW-1185">Reference proteome</keyword>
<dbReference type="PROSITE" id="PS51085">
    <property type="entry name" value="2FE2S_FER_2"/>
    <property type="match status" value="1"/>
</dbReference>
<keyword evidence="2" id="KW-0813">Transport</keyword>
<keyword evidence="3" id="KW-0001">2Fe-2S</keyword>
<proteinExistence type="inferred from homology"/>
<dbReference type="PANTHER" id="PTHR43112">
    <property type="entry name" value="FERREDOXIN"/>
    <property type="match status" value="1"/>
</dbReference>
<evidence type="ECO:0000256" key="6">
    <source>
        <dbReference type="ARBA" id="ARBA00023004"/>
    </source>
</evidence>
<dbReference type="GO" id="GO:0046872">
    <property type="term" value="F:metal ion binding"/>
    <property type="evidence" value="ECO:0007669"/>
    <property type="project" value="UniProtKB-KW"/>
</dbReference>
<keyword evidence="6" id="KW-0408">Iron</keyword>
<sequence>MPRRYYQLARMVFSSYQNVRAQGSYMTAGAMAGSEADGKVTIVFDREQLSVPRREGETLLESARRAGMTPPFSCEAGNCGTCMAKILEGTATMRVNDALDDDEVADGYVLTCQAVPDCASVTVSYDED</sequence>
<comment type="cofactor">
    <cofactor evidence="8">
        <name>[2Fe-2S] cluster</name>
        <dbReference type="ChEBI" id="CHEBI:190135"/>
    </cofactor>
</comment>
<keyword evidence="7" id="KW-0411">Iron-sulfur</keyword>
<comment type="similarity">
    <text evidence="1">Belongs to the 2Fe2S plant-type ferredoxin family.</text>
</comment>
<evidence type="ECO:0000256" key="8">
    <source>
        <dbReference type="ARBA" id="ARBA00034078"/>
    </source>
</evidence>
<dbReference type="GO" id="GO:0051537">
    <property type="term" value="F:2 iron, 2 sulfur cluster binding"/>
    <property type="evidence" value="ECO:0007669"/>
    <property type="project" value="UniProtKB-KW"/>
</dbReference>
<dbReference type="AlphaFoldDB" id="A0A4Z0HW05"/>
<evidence type="ECO:0000256" key="3">
    <source>
        <dbReference type="ARBA" id="ARBA00022714"/>
    </source>
</evidence>
<dbReference type="InterPro" id="IPR036010">
    <property type="entry name" value="2Fe-2S_ferredoxin-like_sf"/>
</dbReference>
<dbReference type="CDD" id="cd00207">
    <property type="entry name" value="fer2"/>
    <property type="match status" value="1"/>
</dbReference>
<organism evidence="9 10">
    <name type="scientific">Mycolicibacterium peregrinum</name>
    <name type="common">Mycobacterium peregrinum</name>
    <dbReference type="NCBI Taxonomy" id="43304"/>
    <lineage>
        <taxon>Bacteria</taxon>
        <taxon>Bacillati</taxon>
        <taxon>Actinomycetota</taxon>
        <taxon>Actinomycetes</taxon>
        <taxon>Mycobacteriales</taxon>
        <taxon>Mycobacteriaceae</taxon>
        <taxon>Mycolicibacterium</taxon>
    </lineage>
</organism>
<evidence type="ECO:0000256" key="1">
    <source>
        <dbReference type="ARBA" id="ARBA00007874"/>
    </source>
</evidence>
<keyword evidence="5" id="KW-0249">Electron transport</keyword>
<dbReference type="InterPro" id="IPR012675">
    <property type="entry name" value="Beta-grasp_dom_sf"/>
</dbReference>
<comment type="caution">
    <text evidence="9">The sequence shown here is derived from an EMBL/GenBank/DDBJ whole genome shotgun (WGS) entry which is preliminary data.</text>
</comment>
<protein>
    <submittedName>
        <fullName evidence="9">2Fe-2S iron-sulfur cluster binding domain-containing protein</fullName>
    </submittedName>
</protein>
<evidence type="ECO:0000256" key="2">
    <source>
        <dbReference type="ARBA" id="ARBA00022448"/>
    </source>
</evidence>
<evidence type="ECO:0000256" key="4">
    <source>
        <dbReference type="ARBA" id="ARBA00022723"/>
    </source>
</evidence>
<keyword evidence="4" id="KW-0479">Metal-binding</keyword>
<reference evidence="9 10" key="1">
    <citation type="submission" date="2018-12" db="EMBL/GenBank/DDBJ databases">
        <title>Draft genome sequences of Mycolicibacterium peregrinum isolated from a pig with lymphadenitis and from soil on the same Japanese pig farm.</title>
        <authorList>
            <person name="Komatsu T."/>
            <person name="Ohya K."/>
            <person name="Sawai K."/>
            <person name="Odoi J.O."/>
            <person name="Otsu K."/>
            <person name="Ota A."/>
            <person name="Ito T."/>
            <person name="Kawai M."/>
            <person name="Maruyama F."/>
        </authorList>
    </citation>
    <scope>NUCLEOTIDE SEQUENCE [LARGE SCALE GENOMIC DNA]</scope>
    <source>
        <strain evidence="9 10">138</strain>
    </source>
</reference>
<dbReference type="InterPro" id="IPR006058">
    <property type="entry name" value="2Fe2S_fd_BS"/>
</dbReference>
<dbReference type="Gene3D" id="3.10.20.30">
    <property type="match status" value="1"/>
</dbReference>
<dbReference type="SUPFAM" id="SSF54292">
    <property type="entry name" value="2Fe-2S ferredoxin-like"/>
    <property type="match status" value="1"/>
</dbReference>
<dbReference type="Pfam" id="PF00111">
    <property type="entry name" value="Fer2"/>
    <property type="match status" value="1"/>
</dbReference>
<evidence type="ECO:0000256" key="7">
    <source>
        <dbReference type="ARBA" id="ARBA00023014"/>
    </source>
</evidence>